<gene>
    <name evidence="3" type="ORF">SERLA73DRAFT_114327</name>
</gene>
<dbReference type="Pfam" id="PF08190">
    <property type="entry name" value="PIH1"/>
    <property type="match status" value="1"/>
</dbReference>
<evidence type="ECO:0000313" key="4">
    <source>
        <dbReference type="Proteomes" id="UP000008063"/>
    </source>
</evidence>
<organism evidence="4">
    <name type="scientific">Serpula lacrymans var. lacrymans (strain S7.3)</name>
    <name type="common">Dry rot fungus</name>
    <dbReference type="NCBI Taxonomy" id="936435"/>
    <lineage>
        <taxon>Eukaryota</taxon>
        <taxon>Fungi</taxon>
        <taxon>Dikarya</taxon>
        <taxon>Basidiomycota</taxon>
        <taxon>Agaricomycotina</taxon>
        <taxon>Agaricomycetes</taxon>
        <taxon>Agaricomycetidae</taxon>
        <taxon>Boletales</taxon>
        <taxon>Coniophorineae</taxon>
        <taxon>Serpulaceae</taxon>
        <taxon>Serpula</taxon>
    </lineage>
</organism>
<dbReference type="AlphaFoldDB" id="F8Q9V8"/>
<dbReference type="eggNOG" id="KOG4356">
    <property type="taxonomic scope" value="Eukaryota"/>
</dbReference>
<dbReference type="STRING" id="936435.F8Q9V8"/>
<dbReference type="HOGENOM" id="CLU_050239_0_0_1"/>
<accession>F8Q9V8</accession>
<dbReference type="InParanoid" id="F8Q9V8"/>
<keyword evidence="4" id="KW-1185">Reference proteome</keyword>
<comment type="similarity">
    <text evidence="1">Belongs to the PIH1 family.</text>
</comment>
<dbReference type="GO" id="GO:1990904">
    <property type="term" value="C:ribonucleoprotein complex"/>
    <property type="evidence" value="ECO:0007669"/>
    <property type="project" value="TreeGrafter"/>
</dbReference>
<dbReference type="InterPro" id="IPR050734">
    <property type="entry name" value="PIH1/Kintoun_subfamily"/>
</dbReference>
<evidence type="ECO:0000256" key="1">
    <source>
        <dbReference type="ARBA" id="ARBA00008511"/>
    </source>
</evidence>
<dbReference type="Proteomes" id="UP000008063">
    <property type="component" value="Unassembled WGS sequence"/>
</dbReference>
<dbReference type="GO" id="GO:0097255">
    <property type="term" value="C:R2TP complex"/>
    <property type="evidence" value="ECO:0007669"/>
    <property type="project" value="TreeGrafter"/>
</dbReference>
<dbReference type="PANTHER" id="PTHR22997">
    <property type="entry name" value="PIH1 DOMAIN-CONTAINING PROTEIN 1"/>
    <property type="match status" value="1"/>
</dbReference>
<dbReference type="GO" id="GO:0006364">
    <property type="term" value="P:rRNA processing"/>
    <property type="evidence" value="ECO:0007669"/>
    <property type="project" value="TreeGrafter"/>
</dbReference>
<name>F8Q9V8_SERL3</name>
<dbReference type="OMA" id="FQRIEAQ"/>
<proteinExistence type="inferred from homology"/>
<feature type="domain" description="PIH1 N-terminal" evidence="2">
    <location>
        <begin position="56"/>
        <end position="182"/>
    </location>
</feature>
<evidence type="ECO:0000259" key="2">
    <source>
        <dbReference type="Pfam" id="PF08190"/>
    </source>
</evidence>
<dbReference type="GO" id="GO:0000492">
    <property type="term" value="P:box C/D snoRNP assembly"/>
    <property type="evidence" value="ECO:0007669"/>
    <property type="project" value="TreeGrafter"/>
</dbReference>
<dbReference type="PANTHER" id="PTHR22997:SF0">
    <property type="entry name" value="PIH1 DOMAIN-CONTAINING PROTEIN 1"/>
    <property type="match status" value="1"/>
</dbReference>
<dbReference type="InterPro" id="IPR012981">
    <property type="entry name" value="PIH1_N"/>
</dbReference>
<dbReference type="EMBL" id="GL945487">
    <property type="protein sequence ID" value="EGN94863.1"/>
    <property type="molecule type" value="Genomic_DNA"/>
</dbReference>
<reference evidence="4" key="1">
    <citation type="journal article" date="2011" name="Science">
        <title>The plant cell wall-decomposing machinery underlies the functional diversity of forest fungi.</title>
        <authorList>
            <person name="Eastwood D.C."/>
            <person name="Floudas D."/>
            <person name="Binder M."/>
            <person name="Majcherczyk A."/>
            <person name="Schneider P."/>
            <person name="Aerts A."/>
            <person name="Asiegbu F.O."/>
            <person name="Baker S.E."/>
            <person name="Barry K."/>
            <person name="Bendiksby M."/>
            <person name="Blumentritt M."/>
            <person name="Coutinho P.M."/>
            <person name="Cullen D."/>
            <person name="de Vries R.P."/>
            <person name="Gathman A."/>
            <person name="Goodell B."/>
            <person name="Henrissat B."/>
            <person name="Ihrmark K."/>
            <person name="Kauserud H."/>
            <person name="Kohler A."/>
            <person name="LaButti K."/>
            <person name="Lapidus A."/>
            <person name="Lavin J.L."/>
            <person name="Lee Y.-H."/>
            <person name="Lindquist E."/>
            <person name="Lilly W."/>
            <person name="Lucas S."/>
            <person name="Morin E."/>
            <person name="Murat C."/>
            <person name="Oguiza J.A."/>
            <person name="Park J."/>
            <person name="Pisabarro A.G."/>
            <person name="Riley R."/>
            <person name="Rosling A."/>
            <person name="Salamov A."/>
            <person name="Schmidt O."/>
            <person name="Schmutz J."/>
            <person name="Skrede I."/>
            <person name="Stenlid J."/>
            <person name="Wiebenga A."/>
            <person name="Xie X."/>
            <person name="Kuees U."/>
            <person name="Hibbett D.S."/>
            <person name="Hoffmeister D."/>
            <person name="Hoegberg N."/>
            <person name="Martin F."/>
            <person name="Grigoriev I.V."/>
            <person name="Watkinson S.C."/>
        </authorList>
    </citation>
    <scope>NUCLEOTIDE SEQUENCE [LARGE SCALE GENOMIC DNA]</scope>
    <source>
        <strain evidence="4">strain S7.3</strain>
    </source>
</reference>
<sequence length="342" mass="37256">MVSTQTAVTLEPVPAFCVKSKALQDTSIRITASSASPGDTYDLDPPSTNALLPIHVPKGLKVFVNVAWDANIPPPPEGSEEEISKAMQGQDVDELSPNAWYVPLSVSDARQDRDKAGQPSLVFDCVFNPTIKSRTLKDPEFKTFIIELSFQRIEAQASIVLSRQISTPNIASKGKPQRRTIHISPTLYPPGHANHRSAPVLIEEVAPGQEAVPKIKNKSAKAPKGILKETSPGSSAPLIRTPSWAWNKNETKICVIVTVPGLTHAHIHSSTLDLEPRRIILHIPALYELDINLDTADAELTAIFSKCGSSDSALTLKRMRDLDVDGANAEWRVAEETIVIYA</sequence>
<protein>
    <recommendedName>
        <fullName evidence="2">PIH1 N-terminal domain-containing protein</fullName>
    </recommendedName>
</protein>
<evidence type="ECO:0000313" key="3">
    <source>
        <dbReference type="EMBL" id="EGN94863.1"/>
    </source>
</evidence>
<dbReference type="GO" id="GO:0005737">
    <property type="term" value="C:cytoplasm"/>
    <property type="evidence" value="ECO:0007669"/>
    <property type="project" value="TreeGrafter"/>
</dbReference>
<dbReference type="OrthoDB" id="5135119at2759"/>